<sequence>MSTSVSTPLTIGIPLDRIKQEVIFRLRWSILGSVEDIQIQTGLRQDGTEERLPFLSHPLAMEFLTDPPVKCVTISLADVREAMHSYMAPDNYQYELQTIENADGSPLTIKDFVMQLHSHFGQHKDLILFYRKTIGFNHHPPPPGAIIGPESRISYYTAGKHDLFFKRAFASTFSDPLILNIYTFLEGEIAVSAEAFWKSQRAHADRMASLRANTQGSQLLE</sequence>
<proteinExistence type="predicted"/>
<dbReference type="Proteomes" id="UP000813461">
    <property type="component" value="Unassembled WGS sequence"/>
</dbReference>
<dbReference type="EMBL" id="JAGMVJ010000003">
    <property type="protein sequence ID" value="KAH7091910.1"/>
    <property type="molecule type" value="Genomic_DNA"/>
</dbReference>
<evidence type="ECO:0000313" key="2">
    <source>
        <dbReference type="Proteomes" id="UP000813461"/>
    </source>
</evidence>
<protein>
    <submittedName>
        <fullName evidence="1">Uncharacterized protein</fullName>
    </submittedName>
</protein>
<evidence type="ECO:0000313" key="1">
    <source>
        <dbReference type="EMBL" id="KAH7091910.1"/>
    </source>
</evidence>
<accession>A0A8K0W2X7</accession>
<organism evidence="1 2">
    <name type="scientific">Paraphoma chrysanthemicola</name>
    <dbReference type="NCBI Taxonomy" id="798071"/>
    <lineage>
        <taxon>Eukaryota</taxon>
        <taxon>Fungi</taxon>
        <taxon>Dikarya</taxon>
        <taxon>Ascomycota</taxon>
        <taxon>Pezizomycotina</taxon>
        <taxon>Dothideomycetes</taxon>
        <taxon>Pleosporomycetidae</taxon>
        <taxon>Pleosporales</taxon>
        <taxon>Pleosporineae</taxon>
        <taxon>Phaeosphaeriaceae</taxon>
        <taxon>Paraphoma</taxon>
    </lineage>
</organism>
<gene>
    <name evidence="1" type="ORF">FB567DRAFT_516113</name>
</gene>
<reference evidence="1" key="1">
    <citation type="journal article" date="2021" name="Nat. Commun.">
        <title>Genetic determinants of endophytism in the Arabidopsis root mycobiome.</title>
        <authorList>
            <person name="Mesny F."/>
            <person name="Miyauchi S."/>
            <person name="Thiergart T."/>
            <person name="Pickel B."/>
            <person name="Atanasova L."/>
            <person name="Karlsson M."/>
            <person name="Huettel B."/>
            <person name="Barry K.W."/>
            <person name="Haridas S."/>
            <person name="Chen C."/>
            <person name="Bauer D."/>
            <person name="Andreopoulos W."/>
            <person name="Pangilinan J."/>
            <person name="LaButti K."/>
            <person name="Riley R."/>
            <person name="Lipzen A."/>
            <person name="Clum A."/>
            <person name="Drula E."/>
            <person name="Henrissat B."/>
            <person name="Kohler A."/>
            <person name="Grigoriev I.V."/>
            <person name="Martin F.M."/>
            <person name="Hacquard S."/>
        </authorList>
    </citation>
    <scope>NUCLEOTIDE SEQUENCE</scope>
    <source>
        <strain evidence="1">MPI-SDFR-AT-0120</strain>
    </source>
</reference>
<keyword evidence="2" id="KW-1185">Reference proteome</keyword>
<dbReference type="AlphaFoldDB" id="A0A8K0W2X7"/>
<dbReference type="OrthoDB" id="3783451at2759"/>
<name>A0A8K0W2X7_9PLEO</name>
<comment type="caution">
    <text evidence="1">The sequence shown here is derived from an EMBL/GenBank/DDBJ whole genome shotgun (WGS) entry which is preliminary data.</text>
</comment>